<dbReference type="EMBL" id="WXYO01000005">
    <property type="protein sequence ID" value="NAS12486.1"/>
    <property type="molecule type" value="Genomic_DNA"/>
</dbReference>
<dbReference type="PROSITE" id="PS50293">
    <property type="entry name" value="TPR_REGION"/>
    <property type="match status" value="1"/>
</dbReference>
<dbReference type="Pfam" id="PF08239">
    <property type="entry name" value="SH3_3"/>
    <property type="match status" value="1"/>
</dbReference>
<feature type="transmembrane region" description="Helical" evidence="2">
    <location>
        <begin position="157"/>
        <end position="179"/>
    </location>
</feature>
<dbReference type="Gene3D" id="1.25.40.10">
    <property type="entry name" value="Tetratricopeptide repeat domain"/>
    <property type="match status" value="1"/>
</dbReference>
<accession>A0A6L9ECS0</accession>
<feature type="transmembrane region" description="Helical" evidence="2">
    <location>
        <begin position="129"/>
        <end position="150"/>
    </location>
</feature>
<reference evidence="4 5" key="1">
    <citation type="submission" date="2020-01" db="EMBL/GenBank/DDBJ databases">
        <title>Bacteria diversity of Porities sp.</title>
        <authorList>
            <person name="Wang G."/>
        </authorList>
    </citation>
    <scope>NUCLEOTIDE SEQUENCE [LARGE SCALE GENOMIC DNA]</scope>
    <source>
        <strain evidence="4 5">R33</strain>
    </source>
</reference>
<dbReference type="Pfam" id="PF13174">
    <property type="entry name" value="TPR_6"/>
    <property type="match status" value="1"/>
</dbReference>
<sequence length="252" mass="29085">MKKWLTIALVLLGFAVYSQNEGLFNRATSAYNEGDYEKAIERYMEILDKGQHSAALYYNLGNSYYKLNQIAPSIYYYEKALLLQPNDPEIKTNLSYARNMTLDAIEALPETSLSRIYNSITGLFTFDEWSYVGVGFMLLFVLAYLAFYYLRYSSHKRIAFVTSMISLILVVVCLVFAFMQYRNFETDQPAIVFAEESVVKSEPNQRSSQVFVLHEGTKVNVLDQLEDYRKIQLVDGKTGWIQAEDVKLLKDF</sequence>
<dbReference type="InterPro" id="IPR003646">
    <property type="entry name" value="SH3-like_bac-type"/>
</dbReference>
<keyword evidence="2" id="KW-0472">Membrane</keyword>
<dbReference type="Proteomes" id="UP000475249">
    <property type="component" value="Unassembled WGS sequence"/>
</dbReference>
<keyword evidence="1" id="KW-0802">TPR repeat</keyword>
<dbReference type="SMART" id="SM00287">
    <property type="entry name" value="SH3b"/>
    <property type="match status" value="1"/>
</dbReference>
<feature type="domain" description="SH3b" evidence="3">
    <location>
        <begin position="187"/>
        <end position="249"/>
    </location>
</feature>
<dbReference type="InterPro" id="IPR011990">
    <property type="entry name" value="TPR-like_helical_dom_sf"/>
</dbReference>
<evidence type="ECO:0000313" key="5">
    <source>
        <dbReference type="Proteomes" id="UP000475249"/>
    </source>
</evidence>
<dbReference type="InterPro" id="IPR019734">
    <property type="entry name" value="TPR_rpt"/>
</dbReference>
<dbReference type="RefSeq" id="WP_161435529.1">
    <property type="nucleotide sequence ID" value="NZ_WXYO01000005.1"/>
</dbReference>
<dbReference type="SUPFAM" id="SSF48452">
    <property type="entry name" value="TPR-like"/>
    <property type="match status" value="1"/>
</dbReference>
<protein>
    <submittedName>
        <fullName evidence="4">Tetratricopeptide repeat protein</fullName>
    </submittedName>
</protein>
<evidence type="ECO:0000259" key="3">
    <source>
        <dbReference type="SMART" id="SM00287"/>
    </source>
</evidence>
<organism evidence="4 5">
    <name type="scientific">Poritiphilus flavus</name>
    <dbReference type="NCBI Taxonomy" id="2697053"/>
    <lineage>
        <taxon>Bacteria</taxon>
        <taxon>Pseudomonadati</taxon>
        <taxon>Bacteroidota</taxon>
        <taxon>Flavobacteriia</taxon>
        <taxon>Flavobacteriales</taxon>
        <taxon>Flavobacteriaceae</taxon>
        <taxon>Poritiphilus</taxon>
    </lineage>
</organism>
<evidence type="ECO:0000256" key="2">
    <source>
        <dbReference type="SAM" id="Phobius"/>
    </source>
</evidence>
<keyword evidence="5" id="KW-1185">Reference proteome</keyword>
<proteinExistence type="predicted"/>
<feature type="repeat" description="TPR" evidence="1">
    <location>
        <begin position="54"/>
        <end position="87"/>
    </location>
</feature>
<keyword evidence="2" id="KW-0812">Transmembrane</keyword>
<dbReference type="Pfam" id="PF00515">
    <property type="entry name" value="TPR_1"/>
    <property type="match status" value="1"/>
</dbReference>
<dbReference type="AlphaFoldDB" id="A0A6L9ECS0"/>
<evidence type="ECO:0000313" key="4">
    <source>
        <dbReference type="EMBL" id="NAS12486.1"/>
    </source>
</evidence>
<gene>
    <name evidence="4" type="ORF">GTQ38_10775</name>
</gene>
<dbReference type="SMART" id="SM00028">
    <property type="entry name" value="TPR"/>
    <property type="match status" value="2"/>
</dbReference>
<dbReference type="PROSITE" id="PS50005">
    <property type="entry name" value="TPR"/>
    <property type="match status" value="1"/>
</dbReference>
<name>A0A6L9ECS0_9FLAO</name>
<keyword evidence="2" id="KW-1133">Transmembrane helix</keyword>
<dbReference type="Gene3D" id="2.30.30.40">
    <property type="entry name" value="SH3 Domains"/>
    <property type="match status" value="1"/>
</dbReference>
<evidence type="ECO:0000256" key="1">
    <source>
        <dbReference type="PROSITE-ProRule" id="PRU00339"/>
    </source>
</evidence>
<comment type="caution">
    <text evidence="4">The sequence shown here is derived from an EMBL/GenBank/DDBJ whole genome shotgun (WGS) entry which is preliminary data.</text>
</comment>